<dbReference type="Gene3D" id="1.20.1720.10">
    <property type="entry name" value="Multidrug resistance protein D"/>
    <property type="match status" value="1"/>
</dbReference>
<evidence type="ECO:0000256" key="6">
    <source>
        <dbReference type="ARBA" id="ARBA00023136"/>
    </source>
</evidence>
<dbReference type="CDD" id="cd17321">
    <property type="entry name" value="MFS_MMR_MDR_like"/>
    <property type="match status" value="1"/>
</dbReference>
<evidence type="ECO:0000256" key="3">
    <source>
        <dbReference type="ARBA" id="ARBA00022475"/>
    </source>
</evidence>
<feature type="transmembrane region" description="Helical" evidence="7">
    <location>
        <begin position="12"/>
        <end position="36"/>
    </location>
</feature>
<protein>
    <submittedName>
        <fullName evidence="9">EmrB/QacA subfamily drug resistance transporter</fullName>
    </submittedName>
</protein>
<dbReference type="GO" id="GO:0005886">
    <property type="term" value="C:plasma membrane"/>
    <property type="evidence" value="ECO:0007669"/>
    <property type="project" value="UniProtKB-SubCell"/>
</dbReference>
<keyword evidence="6 7" id="KW-0472">Membrane</keyword>
<keyword evidence="10" id="KW-1185">Reference proteome</keyword>
<feature type="transmembrane region" description="Helical" evidence="7">
    <location>
        <begin position="204"/>
        <end position="222"/>
    </location>
</feature>
<feature type="transmembrane region" description="Helical" evidence="7">
    <location>
        <begin position="336"/>
        <end position="355"/>
    </location>
</feature>
<proteinExistence type="predicted"/>
<organism evidence="9 10">
    <name type="scientific">Saccharothrix variisporea</name>
    <dbReference type="NCBI Taxonomy" id="543527"/>
    <lineage>
        <taxon>Bacteria</taxon>
        <taxon>Bacillati</taxon>
        <taxon>Actinomycetota</taxon>
        <taxon>Actinomycetes</taxon>
        <taxon>Pseudonocardiales</taxon>
        <taxon>Pseudonocardiaceae</taxon>
        <taxon>Saccharothrix</taxon>
    </lineage>
</organism>
<name>A0A495XKG3_9PSEU</name>
<dbReference type="InterPro" id="IPR004638">
    <property type="entry name" value="EmrB-like"/>
</dbReference>
<dbReference type="GO" id="GO:0022857">
    <property type="term" value="F:transmembrane transporter activity"/>
    <property type="evidence" value="ECO:0007669"/>
    <property type="project" value="InterPro"/>
</dbReference>
<evidence type="ECO:0000313" key="10">
    <source>
        <dbReference type="Proteomes" id="UP000272729"/>
    </source>
</evidence>
<feature type="domain" description="Major facilitator superfamily (MFS) profile" evidence="8">
    <location>
        <begin position="18"/>
        <end position="470"/>
    </location>
</feature>
<feature type="transmembrane region" description="Helical" evidence="7">
    <location>
        <begin position="367"/>
        <end position="387"/>
    </location>
</feature>
<feature type="transmembrane region" description="Helical" evidence="7">
    <location>
        <begin position="234"/>
        <end position="251"/>
    </location>
</feature>
<dbReference type="PANTHER" id="PTHR42718:SF42">
    <property type="entry name" value="EXPORT PROTEIN"/>
    <property type="match status" value="1"/>
</dbReference>
<dbReference type="InterPro" id="IPR020846">
    <property type="entry name" value="MFS_dom"/>
</dbReference>
<feature type="transmembrane region" description="Helical" evidence="7">
    <location>
        <begin position="172"/>
        <end position="192"/>
    </location>
</feature>
<dbReference type="AlphaFoldDB" id="A0A495XKG3"/>
<feature type="transmembrane region" description="Helical" evidence="7">
    <location>
        <begin position="141"/>
        <end position="160"/>
    </location>
</feature>
<comment type="subcellular location">
    <subcellularLocation>
        <location evidence="1">Cell membrane</location>
        <topology evidence="1">Multi-pass membrane protein</topology>
    </subcellularLocation>
</comment>
<dbReference type="RefSeq" id="WP_397556304.1">
    <property type="nucleotide sequence ID" value="NZ_JBIUBA010000018.1"/>
</dbReference>
<dbReference type="SUPFAM" id="SSF103473">
    <property type="entry name" value="MFS general substrate transporter"/>
    <property type="match status" value="1"/>
</dbReference>
<dbReference type="NCBIfam" id="TIGR00711">
    <property type="entry name" value="efflux_EmrB"/>
    <property type="match status" value="1"/>
</dbReference>
<evidence type="ECO:0000256" key="4">
    <source>
        <dbReference type="ARBA" id="ARBA00022692"/>
    </source>
</evidence>
<evidence type="ECO:0000256" key="5">
    <source>
        <dbReference type="ARBA" id="ARBA00022989"/>
    </source>
</evidence>
<accession>A0A495XKG3</accession>
<dbReference type="PROSITE" id="PS50850">
    <property type="entry name" value="MFS"/>
    <property type="match status" value="1"/>
</dbReference>
<feature type="transmembrane region" description="Helical" evidence="7">
    <location>
        <begin position="446"/>
        <end position="465"/>
    </location>
</feature>
<evidence type="ECO:0000256" key="1">
    <source>
        <dbReference type="ARBA" id="ARBA00004651"/>
    </source>
</evidence>
<dbReference type="PRINTS" id="PR01036">
    <property type="entry name" value="TCRTETB"/>
</dbReference>
<dbReference type="Gene3D" id="1.20.1250.20">
    <property type="entry name" value="MFS general substrate transporter like domains"/>
    <property type="match status" value="1"/>
</dbReference>
<keyword evidence="5 7" id="KW-1133">Transmembrane helix</keyword>
<evidence type="ECO:0000259" key="8">
    <source>
        <dbReference type="PROSITE" id="PS50850"/>
    </source>
</evidence>
<dbReference type="Pfam" id="PF07690">
    <property type="entry name" value="MFS_1"/>
    <property type="match status" value="1"/>
</dbReference>
<feature type="transmembrane region" description="Helical" evidence="7">
    <location>
        <begin position="83"/>
        <end position="103"/>
    </location>
</feature>
<feature type="transmembrane region" description="Helical" evidence="7">
    <location>
        <begin position="56"/>
        <end position="76"/>
    </location>
</feature>
<feature type="transmembrane region" description="Helical" evidence="7">
    <location>
        <begin position="271"/>
        <end position="291"/>
    </location>
</feature>
<sequence>MTDMATTAPARRAGLGWAILASSLPMFVVALNNLVVTNALPQIEEDFGADQTTLQWVINAYVLAFAGMLLTGAALGDRYGRKLMFLVGIGVFSLGSVACALANSSEALIAARVVQGVGAAAILPLSLTILAAAVSEKMRSAAIGIWSGINGLGVALGPLVGGAVTEGLDWKWIFWVNLPVGVVTVPLVLWAIAETRGADRGLDIPGVVLVTGLITSLVWGIVRAGDDGWTSTPILTAFGIAFVLLIAFVLWERKATSPLLPLRFYRIPNFVLSNVVSLAMYFGVFGSIFFLAQYLQGPLGFSPLEAGVRTLPWTAMPMVVAPLAGLITDKVGGGRLMALGLALQGVGLGWIASIATTTTPYGDMVPAMVIAGIGMGLVFAPTTAVVLGSVQPHEHGKASGANNTVREIGGALGIAVLTTVFTDYFNEVEIRKPADAAEAFVHGMVPAIWVGVVFVGVGALAGLFIRKRVAAAVSSSAKLVEV</sequence>
<comment type="caution">
    <text evidence="9">The sequence shown here is derived from an EMBL/GenBank/DDBJ whole genome shotgun (WGS) entry which is preliminary data.</text>
</comment>
<feature type="transmembrane region" description="Helical" evidence="7">
    <location>
        <begin position="109"/>
        <end position="134"/>
    </location>
</feature>
<evidence type="ECO:0000256" key="2">
    <source>
        <dbReference type="ARBA" id="ARBA00022448"/>
    </source>
</evidence>
<dbReference type="PANTHER" id="PTHR42718">
    <property type="entry name" value="MAJOR FACILITATOR SUPERFAMILY MULTIDRUG TRANSPORTER MFSC"/>
    <property type="match status" value="1"/>
</dbReference>
<feature type="transmembrane region" description="Helical" evidence="7">
    <location>
        <begin position="311"/>
        <end position="329"/>
    </location>
</feature>
<reference evidence="9 10" key="1">
    <citation type="submission" date="2018-10" db="EMBL/GenBank/DDBJ databases">
        <title>Sequencing the genomes of 1000 actinobacteria strains.</title>
        <authorList>
            <person name="Klenk H.-P."/>
        </authorList>
    </citation>
    <scope>NUCLEOTIDE SEQUENCE [LARGE SCALE GENOMIC DNA]</scope>
    <source>
        <strain evidence="9 10">DSM 43911</strain>
    </source>
</reference>
<dbReference type="InterPro" id="IPR011701">
    <property type="entry name" value="MFS"/>
</dbReference>
<dbReference type="Proteomes" id="UP000272729">
    <property type="component" value="Unassembled WGS sequence"/>
</dbReference>
<keyword evidence="3" id="KW-1003">Cell membrane</keyword>
<gene>
    <name evidence="9" type="ORF">DFJ66_7512</name>
</gene>
<evidence type="ECO:0000313" key="9">
    <source>
        <dbReference type="EMBL" id="RKT74169.1"/>
    </source>
</evidence>
<dbReference type="InterPro" id="IPR036259">
    <property type="entry name" value="MFS_trans_sf"/>
</dbReference>
<keyword evidence="4 7" id="KW-0812">Transmembrane</keyword>
<keyword evidence="2" id="KW-0813">Transport</keyword>
<dbReference type="EMBL" id="RBXR01000001">
    <property type="protein sequence ID" value="RKT74169.1"/>
    <property type="molecule type" value="Genomic_DNA"/>
</dbReference>
<evidence type="ECO:0000256" key="7">
    <source>
        <dbReference type="SAM" id="Phobius"/>
    </source>
</evidence>
<feature type="transmembrane region" description="Helical" evidence="7">
    <location>
        <begin position="408"/>
        <end position="426"/>
    </location>
</feature>